<gene>
    <name evidence="3" type="ORF">ACFHYO_14485</name>
</gene>
<evidence type="ECO:0000256" key="1">
    <source>
        <dbReference type="SAM" id="Phobius"/>
    </source>
</evidence>
<feature type="domain" description="Carrier" evidence="2">
    <location>
        <begin position="444"/>
        <end position="519"/>
    </location>
</feature>
<feature type="transmembrane region" description="Helical" evidence="1">
    <location>
        <begin position="679"/>
        <end position="698"/>
    </location>
</feature>
<dbReference type="Proteomes" id="UP001589920">
    <property type="component" value="Unassembled WGS sequence"/>
</dbReference>
<keyword evidence="1" id="KW-0472">Membrane</keyword>
<dbReference type="Gene3D" id="3.30.300.30">
    <property type="match status" value="1"/>
</dbReference>
<evidence type="ECO:0000259" key="2">
    <source>
        <dbReference type="PROSITE" id="PS50075"/>
    </source>
</evidence>
<protein>
    <submittedName>
        <fullName evidence="3">AMP-binding protein</fullName>
    </submittedName>
</protein>
<feature type="transmembrane region" description="Helical" evidence="1">
    <location>
        <begin position="575"/>
        <end position="597"/>
    </location>
</feature>
<reference evidence="3 4" key="1">
    <citation type="submission" date="2024-09" db="EMBL/GenBank/DDBJ databases">
        <authorList>
            <person name="Sun Q."/>
            <person name="Mori K."/>
        </authorList>
    </citation>
    <scope>NUCLEOTIDE SEQUENCE [LARGE SCALE GENOMIC DNA]</scope>
    <source>
        <strain evidence="3 4">KCTC 42086</strain>
    </source>
</reference>
<dbReference type="InterPro" id="IPR045851">
    <property type="entry name" value="AMP-bd_C_sf"/>
</dbReference>
<accession>A0ABV6T7Q7</accession>
<feature type="transmembrane region" description="Helical" evidence="1">
    <location>
        <begin position="648"/>
        <end position="667"/>
    </location>
</feature>
<keyword evidence="4" id="KW-1185">Reference proteome</keyword>
<feature type="transmembrane region" description="Helical" evidence="1">
    <location>
        <begin position="819"/>
        <end position="840"/>
    </location>
</feature>
<name>A0ABV6T7Q7_9RHOB</name>
<feature type="transmembrane region" description="Helical" evidence="1">
    <location>
        <begin position="788"/>
        <end position="807"/>
    </location>
</feature>
<dbReference type="InterPro" id="IPR042099">
    <property type="entry name" value="ANL_N_sf"/>
</dbReference>
<keyword evidence="1" id="KW-1133">Transmembrane helix</keyword>
<dbReference type="SUPFAM" id="SSF56801">
    <property type="entry name" value="Acetyl-CoA synthetase-like"/>
    <property type="match status" value="1"/>
</dbReference>
<dbReference type="EMBL" id="JBHMQU010000080">
    <property type="protein sequence ID" value="MFC0813308.1"/>
    <property type="molecule type" value="Genomic_DNA"/>
</dbReference>
<keyword evidence="1" id="KW-0812">Transmembrane</keyword>
<dbReference type="Pfam" id="PF00501">
    <property type="entry name" value="AMP-binding"/>
    <property type="match status" value="1"/>
</dbReference>
<dbReference type="SUPFAM" id="SSF47336">
    <property type="entry name" value="ACP-like"/>
    <property type="match status" value="1"/>
</dbReference>
<proteinExistence type="predicted"/>
<dbReference type="InterPro" id="IPR020845">
    <property type="entry name" value="AMP-binding_CS"/>
</dbReference>
<feature type="transmembrane region" description="Helical" evidence="1">
    <location>
        <begin position="846"/>
        <end position="868"/>
    </location>
</feature>
<feature type="transmembrane region" description="Helical" evidence="1">
    <location>
        <begin position="609"/>
        <end position="628"/>
    </location>
</feature>
<organism evidence="3 4">
    <name type="scientific">Paracoccus panacisoli</name>
    <dbReference type="NCBI Taxonomy" id="1510163"/>
    <lineage>
        <taxon>Bacteria</taxon>
        <taxon>Pseudomonadati</taxon>
        <taxon>Pseudomonadota</taxon>
        <taxon>Alphaproteobacteria</taxon>
        <taxon>Rhodobacterales</taxon>
        <taxon>Paracoccaceae</taxon>
        <taxon>Paracoccus</taxon>
    </lineage>
</organism>
<dbReference type="PROSITE" id="PS50075">
    <property type="entry name" value="CARRIER"/>
    <property type="match status" value="1"/>
</dbReference>
<dbReference type="PANTHER" id="PTHR43201:SF32">
    <property type="entry name" value="2-SUCCINYLBENZOATE--COA LIGASE, CHLOROPLASTIC_PEROXISOMAL"/>
    <property type="match status" value="1"/>
</dbReference>
<comment type="caution">
    <text evidence="3">The sequence shown here is derived from an EMBL/GenBank/DDBJ whole genome shotgun (WGS) entry which is preliminary data.</text>
</comment>
<dbReference type="InterPro" id="IPR009081">
    <property type="entry name" value="PP-bd_ACP"/>
</dbReference>
<evidence type="ECO:0000313" key="3">
    <source>
        <dbReference type="EMBL" id="MFC0813308.1"/>
    </source>
</evidence>
<dbReference type="Gene3D" id="1.10.1200.10">
    <property type="entry name" value="ACP-like"/>
    <property type="match status" value="1"/>
</dbReference>
<evidence type="ECO:0000313" key="4">
    <source>
        <dbReference type="Proteomes" id="UP001589920"/>
    </source>
</evidence>
<feature type="transmembrane region" description="Helical" evidence="1">
    <location>
        <begin position="718"/>
        <end position="737"/>
    </location>
</feature>
<dbReference type="PROSITE" id="PS00455">
    <property type="entry name" value="AMP_BINDING"/>
    <property type="match status" value="1"/>
</dbReference>
<sequence>MLTTETIVDLRGTRVASLAAANTRGFLRTAFEFWREGRLFSITRTPGALEGLGLRVESVQSHPPAEGGWEKLAHTPRFDDTPAQIVFSSGTEGRPKAILLSHRNLGDVVQRLNDVMQVTPEIREYIGVPVTYSFGLGRARAVAAAGGAFFLPERFDPVEIRNMLNAGEINALSAVPSLWRILLSDPGVIGEAGAAVRWIEIGSQAMGANDKRAMRRLFPNARIVQHYGLTEASRTTFLDISAVPDTALDSVGSATGCTSLKITDGGAIAIRGPNVALGRIEAGGRLVPLTDAEGWLVTRDRGEVRDGRLYYLGRLDDQINIAGVKVGAEALEDDIRSMVPGAADHFAIAAQPDPARGEVALLAIEDGAGDQAVLIESAARIALSRRGVVVGQGPAGGALEVMRTARLPRTGTDKVQRRLLPEMRAASPATSGLRLAELASAAPDPLTSDEKHLAAIWARVIGDMPVSAERSFYDAGGDSLSSVRIGLVMEGVGLPQPVIRATMEGRSLRETAALLGPDSPPLTVAPAALPDAARRSWAISMTRAVMALSVLMSHWAPGVFNRLGLAERAEAVLALIYRIGTPGFATIFGFGMGYFMLAGFEDRRASVLGRLRASFALVVLGMVMLATIKLADTAVRGGRIGGLEIAHAFYSVLGYYALMLGTARWWLPLLARVARPIPWLLAGLPIFWLLWQIIPPLLPSRQLDSVLEWPRLMLVAGYSVFKLSAVAAAGMGVGVWFSEQRDTGFAAHALVVGGTLGMVLAMMTMVEAYGVGSFMQRDNPVFTSLPGLIFYLSMVLFATGGFLSLLLDWERLARPVRLILQALVVTGTLALPIYVFHGLVMPGRDMLAAAGVSGRLALAVPMGIFLLLMGWSGRKVWRAYFG</sequence>
<dbReference type="Gene3D" id="3.40.50.12780">
    <property type="entry name" value="N-terminal domain of ligase-like"/>
    <property type="match status" value="1"/>
</dbReference>
<dbReference type="InterPro" id="IPR000873">
    <property type="entry name" value="AMP-dep_synth/lig_dom"/>
</dbReference>
<dbReference type="InterPro" id="IPR036736">
    <property type="entry name" value="ACP-like_sf"/>
</dbReference>
<feature type="transmembrane region" description="Helical" evidence="1">
    <location>
        <begin position="749"/>
        <end position="768"/>
    </location>
</feature>
<dbReference type="RefSeq" id="WP_394321307.1">
    <property type="nucleotide sequence ID" value="NZ_JBHMQU010000080.1"/>
</dbReference>
<dbReference type="PANTHER" id="PTHR43201">
    <property type="entry name" value="ACYL-COA SYNTHETASE"/>
    <property type="match status" value="1"/>
</dbReference>